<evidence type="ECO:0000256" key="2">
    <source>
        <dbReference type="ARBA" id="ARBA00022980"/>
    </source>
</evidence>
<evidence type="ECO:0000256" key="7">
    <source>
        <dbReference type="SAM" id="MobiDB-lite"/>
    </source>
</evidence>
<evidence type="ECO:0000256" key="1">
    <source>
        <dbReference type="ARBA" id="ARBA00005251"/>
    </source>
</evidence>
<dbReference type="InterPro" id="IPR020574">
    <property type="entry name" value="Ribosomal_uS9_CS"/>
</dbReference>
<dbReference type="GO" id="GO:0003735">
    <property type="term" value="F:structural constituent of ribosome"/>
    <property type="evidence" value="ECO:0007669"/>
    <property type="project" value="InterPro"/>
</dbReference>
<protein>
    <recommendedName>
        <fullName evidence="4">Small ribosomal subunit protein uS9</fullName>
    </recommendedName>
    <alternativeName>
        <fullName evidence="5">40S ribosomal protein S16</fullName>
    </alternativeName>
</protein>
<dbReference type="SUPFAM" id="SSF53300">
    <property type="entry name" value="vWA-like"/>
    <property type="match status" value="1"/>
</dbReference>
<dbReference type="Pfam" id="PF00380">
    <property type="entry name" value="Ribosomal_S9"/>
    <property type="match status" value="1"/>
</dbReference>
<evidence type="ECO:0000256" key="3">
    <source>
        <dbReference type="ARBA" id="ARBA00023274"/>
    </source>
</evidence>
<evidence type="ECO:0000256" key="6">
    <source>
        <dbReference type="RuleBase" id="RU003815"/>
    </source>
</evidence>
<dbReference type="GO" id="GO:0003723">
    <property type="term" value="F:RNA binding"/>
    <property type="evidence" value="ECO:0007669"/>
    <property type="project" value="TreeGrafter"/>
</dbReference>
<dbReference type="InterPro" id="IPR000754">
    <property type="entry name" value="Ribosomal_uS9"/>
</dbReference>
<name>A0A8D8R1S8_9HEMI</name>
<proteinExistence type="inferred from homology"/>
<comment type="similarity">
    <text evidence="1 6">Belongs to the universal ribosomal protein uS9 family.</text>
</comment>
<evidence type="ECO:0000256" key="5">
    <source>
        <dbReference type="ARBA" id="ARBA00043019"/>
    </source>
</evidence>
<dbReference type="PROSITE" id="PS00360">
    <property type="entry name" value="RIBOSOMAL_S9"/>
    <property type="match status" value="1"/>
</dbReference>
<dbReference type="GO" id="GO:0006412">
    <property type="term" value="P:translation"/>
    <property type="evidence" value="ECO:0007669"/>
    <property type="project" value="InterPro"/>
</dbReference>
<dbReference type="AlphaFoldDB" id="A0A8D8R1S8"/>
<dbReference type="Gene3D" id="3.30.230.10">
    <property type="match status" value="1"/>
</dbReference>
<feature type="region of interest" description="Disordered" evidence="7">
    <location>
        <begin position="1"/>
        <end position="23"/>
    </location>
</feature>
<accession>A0A8D8R1S8</accession>
<dbReference type="GO" id="GO:0022627">
    <property type="term" value="C:cytosolic small ribosomal subunit"/>
    <property type="evidence" value="ECO:0007669"/>
    <property type="project" value="TreeGrafter"/>
</dbReference>
<dbReference type="Pfam" id="PF03731">
    <property type="entry name" value="Ku_N"/>
    <property type="match status" value="1"/>
</dbReference>
<dbReference type="SUPFAM" id="SSF100939">
    <property type="entry name" value="SPOC domain-like"/>
    <property type="match status" value="1"/>
</dbReference>
<evidence type="ECO:0000313" key="9">
    <source>
        <dbReference type="EMBL" id="CAG6642684.1"/>
    </source>
</evidence>
<dbReference type="PANTHER" id="PTHR21569:SF16">
    <property type="entry name" value="RIBOSOMAL PROTEIN S16"/>
    <property type="match status" value="1"/>
</dbReference>
<dbReference type="InterPro" id="IPR020568">
    <property type="entry name" value="Ribosomal_Su5_D2-typ_SF"/>
</dbReference>
<dbReference type="InterPro" id="IPR005161">
    <property type="entry name" value="Ku_N"/>
</dbReference>
<keyword evidence="2 6" id="KW-0689">Ribosomal protein</keyword>
<dbReference type="Gene3D" id="3.40.50.410">
    <property type="entry name" value="von Willebrand factor, type A domain"/>
    <property type="match status" value="1"/>
</dbReference>
<feature type="domain" description="Ku70/Ku80 N-terminal alpha/beta" evidence="8">
    <location>
        <begin position="33"/>
        <end position="217"/>
    </location>
</feature>
<dbReference type="SUPFAM" id="SSF54211">
    <property type="entry name" value="Ribosomal protein S5 domain 2-like"/>
    <property type="match status" value="1"/>
</dbReference>
<dbReference type="InterPro" id="IPR014721">
    <property type="entry name" value="Ribsml_uS5_D2-typ_fold_subgr"/>
</dbReference>
<dbReference type="PANTHER" id="PTHR21569">
    <property type="entry name" value="RIBOSOMAL PROTEIN S9"/>
    <property type="match status" value="1"/>
</dbReference>
<keyword evidence="3 6" id="KW-0687">Ribonucleoprotein</keyword>
<organism evidence="9">
    <name type="scientific">Cacopsylla melanoneura</name>
    <dbReference type="NCBI Taxonomy" id="428564"/>
    <lineage>
        <taxon>Eukaryota</taxon>
        <taxon>Metazoa</taxon>
        <taxon>Ecdysozoa</taxon>
        <taxon>Arthropoda</taxon>
        <taxon>Hexapoda</taxon>
        <taxon>Insecta</taxon>
        <taxon>Pterygota</taxon>
        <taxon>Neoptera</taxon>
        <taxon>Paraneoptera</taxon>
        <taxon>Hemiptera</taxon>
        <taxon>Sternorrhyncha</taxon>
        <taxon>Psylloidea</taxon>
        <taxon>Psyllidae</taxon>
        <taxon>Psyllinae</taxon>
        <taxon>Cacopsylla</taxon>
    </lineage>
</organism>
<dbReference type="EMBL" id="HBUF01123741">
    <property type="protein sequence ID" value="CAG6642684.1"/>
    <property type="molecule type" value="Transcribed_RNA"/>
</dbReference>
<reference evidence="9" key="1">
    <citation type="submission" date="2021-05" db="EMBL/GenBank/DDBJ databases">
        <authorList>
            <person name="Alioto T."/>
            <person name="Alioto T."/>
            <person name="Gomez Garrido J."/>
        </authorList>
    </citation>
    <scope>NUCLEOTIDE SEQUENCE</scope>
</reference>
<dbReference type="InterPro" id="IPR036465">
    <property type="entry name" value="vWFA_dom_sf"/>
</dbReference>
<sequence length="381" mass="42998">MNALWSVDDFSSDEEEDGGSNKDKYDTGRRVFTFVIDVDETMFDNNGKFMIMSLMAIRNILMKCVRESKTDIVGVVLFNTKDVNSNTNFEHITNYIPVGDLNAEKILKLEKLIEQGQLDDLKKFSCDPTLAASLANKSIIKNTLWHCQSLRDKVNMKVCHHCIVLFTPQDSPKEDYKLVLQQANDMGTNKKSSLTVIGLGEFQYGPFYKDVLVRANNMRNEDWTEPGPFNRVEAIVDNMNVYRNPVRCFRRLKLSLGDGVELAMTAYNITKGKTSLFPSSSLVSSEDNERVESSTMLQTRGTGEILLKNEVSYYTKVQGTFLVPCYKLQEPILLLGKDKFSGVDIRVRVNGGGHVAQSYAIRQASSKALVAYYQQYVDESG</sequence>
<evidence type="ECO:0000256" key="4">
    <source>
        <dbReference type="ARBA" id="ARBA00035259"/>
    </source>
</evidence>
<evidence type="ECO:0000259" key="8">
    <source>
        <dbReference type="Pfam" id="PF03731"/>
    </source>
</evidence>
<dbReference type="GO" id="GO:0000462">
    <property type="term" value="P:maturation of SSU-rRNA from tricistronic rRNA transcript (SSU-rRNA, 5.8S rRNA, LSU-rRNA)"/>
    <property type="evidence" value="ECO:0007669"/>
    <property type="project" value="TreeGrafter"/>
</dbReference>
<dbReference type="InterPro" id="IPR016194">
    <property type="entry name" value="SPOC-like_C_dom_sf"/>
</dbReference>